<dbReference type="eggNOG" id="COG5650">
    <property type="taxonomic scope" value="Bacteria"/>
</dbReference>
<feature type="transmembrane region" description="Helical" evidence="1">
    <location>
        <begin position="131"/>
        <end position="156"/>
    </location>
</feature>
<gene>
    <name evidence="2" type="ORF">MYP_4448</name>
</gene>
<name>A0A098LM54_9BACT</name>
<keyword evidence="1" id="KW-0472">Membrane</keyword>
<feature type="transmembrane region" description="Helical" evidence="1">
    <location>
        <begin position="325"/>
        <end position="351"/>
    </location>
</feature>
<accession>A0A098LM54</accession>
<keyword evidence="1" id="KW-0812">Transmembrane</keyword>
<feature type="transmembrane region" description="Helical" evidence="1">
    <location>
        <begin position="163"/>
        <end position="181"/>
    </location>
</feature>
<proteinExistence type="predicted"/>
<dbReference type="EMBL" id="BBLT01000011">
    <property type="protein sequence ID" value="GAL87218.1"/>
    <property type="molecule type" value="Genomic_DNA"/>
</dbReference>
<feature type="transmembrane region" description="Helical" evidence="1">
    <location>
        <begin position="219"/>
        <end position="240"/>
    </location>
</feature>
<keyword evidence="3" id="KW-1185">Reference proteome</keyword>
<evidence type="ECO:0000313" key="3">
    <source>
        <dbReference type="Proteomes" id="UP000030185"/>
    </source>
</evidence>
<feature type="transmembrane region" description="Helical" evidence="1">
    <location>
        <begin position="187"/>
        <end position="207"/>
    </location>
</feature>
<organism evidence="2 3">
    <name type="scientific">Sporocytophaga myxococcoides</name>
    <dbReference type="NCBI Taxonomy" id="153721"/>
    <lineage>
        <taxon>Bacteria</taxon>
        <taxon>Pseudomonadati</taxon>
        <taxon>Bacteroidota</taxon>
        <taxon>Cytophagia</taxon>
        <taxon>Cytophagales</taxon>
        <taxon>Cytophagaceae</taxon>
        <taxon>Sporocytophaga</taxon>
    </lineage>
</organism>
<feature type="transmembrane region" description="Helical" evidence="1">
    <location>
        <begin position="295"/>
        <end position="313"/>
    </location>
</feature>
<dbReference type="STRING" id="153721.MYP_4448"/>
<feature type="transmembrane region" description="Helical" evidence="1">
    <location>
        <begin position="260"/>
        <end position="286"/>
    </location>
</feature>
<reference evidence="2 3" key="1">
    <citation type="submission" date="2014-09" db="EMBL/GenBank/DDBJ databases">
        <title>Sporocytophaga myxococcoides PG-01 genome sequencing.</title>
        <authorList>
            <person name="Liu L."/>
            <person name="Gao P.J."/>
            <person name="Chen G.J."/>
            <person name="Wang L.S."/>
        </authorList>
    </citation>
    <scope>NUCLEOTIDE SEQUENCE [LARGE SCALE GENOMIC DNA]</scope>
    <source>
        <strain evidence="2 3">PG-01</strain>
    </source>
</reference>
<evidence type="ECO:0000313" key="2">
    <source>
        <dbReference type="EMBL" id="GAL87218.1"/>
    </source>
</evidence>
<sequence>MKWYYLPFIFIFLSFSLPTINFSSDMYCWTVWSNAFFEHGFVKGYEISGCNYLPLYMYVLKIYGWYNGSVEEIGRNINYLKLFTLVFDVLTIYLLINLLVKFNISPYKSFLVLFNIAFLYNSIIWGQVDSIFTFFGLASILFALNKKVLWSIIFLVLALNAKLQAIIFIPIVVIVLLPAVFENPRSLINGLIGGLIIQIVILLPFLLENKSDLVLKVAFGSVGYYPVVSMNAFNFWYLIMDGNLREVSDEILFYGIKYKTWGLILFFLFSFISLLPLLLSTLNIIIEKKEKSMEYYKIVFLAAAAIPLVFFYFNTEMHERYSHAMIIFIGFYALISSNYLTYFLLSAGYFLNMEKVLTFLSLKNYNTIIFDVSFISLLFLVGLISIQFQLYSNITGNELSFLKKIKLKLRYS</sequence>
<feature type="transmembrane region" description="Helical" evidence="1">
    <location>
        <begin position="372"/>
        <end position="391"/>
    </location>
</feature>
<protein>
    <submittedName>
        <fullName evidence="2">Uncharacterized protein</fullName>
    </submittedName>
</protein>
<dbReference type="Proteomes" id="UP000030185">
    <property type="component" value="Unassembled WGS sequence"/>
</dbReference>
<evidence type="ECO:0000256" key="1">
    <source>
        <dbReference type="SAM" id="Phobius"/>
    </source>
</evidence>
<comment type="caution">
    <text evidence="2">The sequence shown here is derived from an EMBL/GenBank/DDBJ whole genome shotgun (WGS) entry which is preliminary data.</text>
</comment>
<keyword evidence="1" id="KW-1133">Transmembrane helix</keyword>
<feature type="transmembrane region" description="Helical" evidence="1">
    <location>
        <begin position="79"/>
        <end position="100"/>
    </location>
</feature>
<dbReference type="AlphaFoldDB" id="A0A098LM54"/>